<accession>A0A699Q403</accession>
<gene>
    <name evidence="1" type="ORF">Tci_826413</name>
</gene>
<protein>
    <submittedName>
        <fullName evidence="1">Reverse transcriptase domain-containing protein</fullName>
    </submittedName>
</protein>
<feature type="non-terminal residue" evidence="1">
    <location>
        <position position="1"/>
    </location>
</feature>
<comment type="caution">
    <text evidence="1">The sequence shown here is derived from an EMBL/GenBank/DDBJ whole genome shotgun (WGS) entry which is preliminary data.</text>
</comment>
<reference evidence="1" key="1">
    <citation type="journal article" date="2019" name="Sci. Rep.">
        <title>Draft genome of Tanacetum cinerariifolium, the natural source of mosquito coil.</title>
        <authorList>
            <person name="Yamashiro T."/>
            <person name="Shiraishi A."/>
            <person name="Satake H."/>
            <person name="Nakayama K."/>
        </authorList>
    </citation>
    <scope>NUCLEOTIDE SEQUENCE</scope>
</reference>
<dbReference type="AlphaFoldDB" id="A0A699Q403"/>
<keyword evidence="1" id="KW-0548">Nucleotidyltransferase</keyword>
<name>A0A699Q403_TANCI</name>
<keyword evidence="1" id="KW-0695">RNA-directed DNA polymerase</keyword>
<evidence type="ECO:0000313" key="1">
    <source>
        <dbReference type="EMBL" id="GFC54443.1"/>
    </source>
</evidence>
<proteinExistence type="predicted"/>
<dbReference type="GO" id="GO:0003964">
    <property type="term" value="F:RNA-directed DNA polymerase activity"/>
    <property type="evidence" value="ECO:0007669"/>
    <property type="project" value="UniProtKB-KW"/>
</dbReference>
<organism evidence="1">
    <name type="scientific">Tanacetum cinerariifolium</name>
    <name type="common">Dalmatian daisy</name>
    <name type="synonym">Chrysanthemum cinerariifolium</name>
    <dbReference type="NCBI Taxonomy" id="118510"/>
    <lineage>
        <taxon>Eukaryota</taxon>
        <taxon>Viridiplantae</taxon>
        <taxon>Streptophyta</taxon>
        <taxon>Embryophyta</taxon>
        <taxon>Tracheophyta</taxon>
        <taxon>Spermatophyta</taxon>
        <taxon>Magnoliopsida</taxon>
        <taxon>eudicotyledons</taxon>
        <taxon>Gunneridae</taxon>
        <taxon>Pentapetalae</taxon>
        <taxon>asterids</taxon>
        <taxon>campanulids</taxon>
        <taxon>Asterales</taxon>
        <taxon>Asteraceae</taxon>
        <taxon>Asteroideae</taxon>
        <taxon>Anthemideae</taxon>
        <taxon>Anthemidinae</taxon>
        <taxon>Tanacetum</taxon>
    </lineage>
</organism>
<sequence length="146" mass="16410">DGYSYKDFVACNPKEFDGKGGAVAYIRWVEKMEAVQDISGYVDNQKVKYSTGSLIGRVLTWWNSKGGTRGREATVGMTWEDFKALMKEEYCPINEMQSPSLGYPWYQKDRKSAILKAGVLTDEAVRNGSLKRSGEIRGDSEESSKE</sequence>
<keyword evidence="1" id="KW-0808">Transferase</keyword>
<dbReference type="EMBL" id="BKCJ010961216">
    <property type="protein sequence ID" value="GFC54443.1"/>
    <property type="molecule type" value="Genomic_DNA"/>
</dbReference>